<evidence type="ECO:0000256" key="3">
    <source>
        <dbReference type="ARBA" id="ARBA00023235"/>
    </source>
</evidence>
<dbReference type="GO" id="GO:0016104">
    <property type="term" value="P:triterpenoid biosynthetic process"/>
    <property type="evidence" value="ECO:0007669"/>
    <property type="project" value="InterPro"/>
</dbReference>
<dbReference type="InterPro" id="IPR018333">
    <property type="entry name" value="Squalene_cyclase"/>
</dbReference>
<comment type="caution">
    <text evidence="5">The sequence shown here is derived from an EMBL/GenBank/DDBJ whole genome shotgun (WGS) entry which is preliminary data.</text>
</comment>
<protein>
    <submittedName>
        <fullName evidence="5">Cycloartenol synthase</fullName>
    </submittedName>
</protein>
<dbReference type="PROSITE" id="PS01074">
    <property type="entry name" value="TERPENE_SYNTHASES"/>
    <property type="match status" value="1"/>
</dbReference>
<name>A0AAE0FUA9_9CHLO</name>
<accession>A0AAE0FUA9</accession>
<evidence type="ECO:0000313" key="6">
    <source>
        <dbReference type="Proteomes" id="UP001190700"/>
    </source>
</evidence>
<feature type="domain" description="Squalene cyclase C-terminal" evidence="4">
    <location>
        <begin position="20"/>
        <end position="247"/>
    </location>
</feature>
<dbReference type="Proteomes" id="UP001190700">
    <property type="component" value="Unassembled WGS sequence"/>
</dbReference>
<organism evidence="5 6">
    <name type="scientific">Cymbomonas tetramitiformis</name>
    <dbReference type="NCBI Taxonomy" id="36881"/>
    <lineage>
        <taxon>Eukaryota</taxon>
        <taxon>Viridiplantae</taxon>
        <taxon>Chlorophyta</taxon>
        <taxon>Pyramimonadophyceae</taxon>
        <taxon>Pyramimonadales</taxon>
        <taxon>Pyramimonadaceae</taxon>
        <taxon>Cymbomonas</taxon>
    </lineage>
</organism>
<evidence type="ECO:0000256" key="2">
    <source>
        <dbReference type="ARBA" id="ARBA00022737"/>
    </source>
</evidence>
<keyword evidence="2" id="KW-0677">Repeat</keyword>
<dbReference type="Pfam" id="PF13243">
    <property type="entry name" value="SQHop_cyclase_C"/>
    <property type="match status" value="1"/>
</dbReference>
<dbReference type="SUPFAM" id="SSF48239">
    <property type="entry name" value="Terpenoid cyclases/Protein prenyltransferases"/>
    <property type="match status" value="1"/>
</dbReference>
<comment type="similarity">
    <text evidence="1">Belongs to the terpene cyclase/mutase family.</text>
</comment>
<dbReference type="AlphaFoldDB" id="A0AAE0FUA9"/>
<dbReference type="GO" id="GO:0016866">
    <property type="term" value="F:intramolecular transferase activity"/>
    <property type="evidence" value="ECO:0007669"/>
    <property type="project" value="InterPro"/>
</dbReference>
<proteinExistence type="inferred from homology"/>
<dbReference type="InterPro" id="IPR032696">
    <property type="entry name" value="SQ_cyclase_C"/>
</dbReference>
<dbReference type="InterPro" id="IPR002365">
    <property type="entry name" value="Terpene_synthase_CS"/>
</dbReference>
<evidence type="ECO:0000259" key="4">
    <source>
        <dbReference type="Pfam" id="PF13243"/>
    </source>
</evidence>
<keyword evidence="6" id="KW-1185">Reference proteome</keyword>
<keyword evidence="3" id="KW-0413">Isomerase</keyword>
<dbReference type="InterPro" id="IPR008930">
    <property type="entry name" value="Terpenoid_cyclase/PrenylTrfase"/>
</dbReference>
<evidence type="ECO:0000256" key="1">
    <source>
        <dbReference type="ARBA" id="ARBA00009755"/>
    </source>
</evidence>
<dbReference type="EMBL" id="LGRX02013673">
    <property type="protein sequence ID" value="KAK3265827.1"/>
    <property type="molecule type" value="Genomic_DNA"/>
</dbReference>
<dbReference type="PANTHER" id="PTHR11764">
    <property type="entry name" value="TERPENE CYCLASE/MUTASE FAMILY MEMBER"/>
    <property type="match status" value="1"/>
</dbReference>
<sequence>MAPVDKIPDVAFDREINDANKTGGFATYENTRSYGILEWINPAETFGDIMIDYDYVECSSACITALAAFAKSYPQHRAKEIQTSIGRGKSFLLSIQRRDGSWYGSWGVCFTYAAWFGVDGLTAAGETWRTCKAIRRCCDFLLSKQRRDGGWGESYLSCQDKVYTQLPQEETSHAVNTAWAMLALMQGGQAERDAAPLHAAARLLMRLQAEDGDWPQQSITGVFNRNCMITYANYRNIFPLWALGEYQHKVLQAPSV</sequence>
<dbReference type="GO" id="GO:0005811">
    <property type="term" value="C:lipid droplet"/>
    <property type="evidence" value="ECO:0007669"/>
    <property type="project" value="InterPro"/>
</dbReference>
<dbReference type="PANTHER" id="PTHR11764:SF20">
    <property type="entry name" value="LANOSTEROL SYNTHASE"/>
    <property type="match status" value="1"/>
</dbReference>
<gene>
    <name evidence="5" type="ORF">CYMTET_25522</name>
</gene>
<dbReference type="Gene3D" id="1.50.10.20">
    <property type="match status" value="1"/>
</dbReference>
<evidence type="ECO:0000313" key="5">
    <source>
        <dbReference type="EMBL" id="KAK3265827.1"/>
    </source>
</evidence>
<reference evidence="5 6" key="1">
    <citation type="journal article" date="2015" name="Genome Biol. Evol.">
        <title>Comparative Genomics of a Bacterivorous Green Alga Reveals Evolutionary Causalities and Consequences of Phago-Mixotrophic Mode of Nutrition.</title>
        <authorList>
            <person name="Burns J.A."/>
            <person name="Paasch A."/>
            <person name="Narechania A."/>
            <person name="Kim E."/>
        </authorList>
    </citation>
    <scope>NUCLEOTIDE SEQUENCE [LARGE SCALE GENOMIC DNA]</scope>
    <source>
        <strain evidence="5 6">PLY_AMNH</strain>
    </source>
</reference>